<dbReference type="AlphaFoldDB" id="A0A4S2HBC8"/>
<feature type="region of interest" description="Disordered" evidence="1">
    <location>
        <begin position="1"/>
        <end position="53"/>
    </location>
</feature>
<reference evidence="3 4" key="1">
    <citation type="journal article" date="2013" name="Int. J. Syst. Evol. Microbiol.">
        <title>Marinicauda pacifica gen. nov., sp. nov., a prosthecate alphaproteobacterium of the family Hyphomonadaceae isolated from deep seawater.</title>
        <authorList>
            <person name="Zhang X.Y."/>
            <person name="Li G.W."/>
            <person name="Wang C.S."/>
            <person name="Zhang Y.J."/>
            <person name="Xu X.W."/>
            <person name="Li H."/>
            <person name="Liu A."/>
            <person name="Liu C."/>
            <person name="Xie B.B."/>
            <person name="Qin Q.L."/>
            <person name="Xu Z."/>
            <person name="Chen X.L."/>
            <person name="Zhou B.C."/>
            <person name="Zhang Y.Z."/>
        </authorList>
    </citation>
    <scope>NUCLEOTIDE SEQUENCE [LARGE SCALE GENOMIC DNA]</scope>
    <source>
        <strain evidence="3 4">P-1 km-3</strain>
    </source>
</reference>
<gene>
    <name evidence="3" type="ORF">E5162_07740</name>
</gene>
<dbReference type="InterPro" id="IPR037401">
    <property type="entry name" value="SnoaL-like"/>
</dbReference>
<sequence>MDRAHDRRDARRRRGGDQRHSSRHRRSARGGRNAALRGLACPRTGKGDRGMSRKTDIVQAVIDAWCTRQDIDTVLSHLSEDMVWHHSAVTAPPKAGKAGAREFLTAYKAKVRNPNWRMFKIAESEDALFVEGVDEFDTADGITS</sequence>
<evidence type="ECO:0000313" key="4">
    <source>
        <dbReference type="Proteomes" id="UP000305451"/>
    </source>
</evidence>
<comment type="caution">
    <text evidence="3">The sequence shown here is derived from an EMBL/GenBank/DDBJ whole genome shotgun (WGS) entry which is preliminary data.</text>
</comment>
<proteinExistence type="predicted"/>
<protein>
    <submittedName>
        <fullName evidence="3">Nuclear transport factor 2 family protein</fullName>
    </submittedName>
</protein>
<evidence type="ECO:0000259" key="2">
    <source>
        <dbReference type="Pfam" id="PF12680"/>
    </source>
</evidence>
<evidence type="ECO:0000313" key="3">
    <source>
        <dbReference type="EMBL" id="TGY92951.1"/>
    </source>
</evidence>
<feature type="domain" description="SnoaL-like" evidence="2">
    <location>
        <begin position="58"/>
        <end position="133"/>
    </location>
</feature>
<dbReference type="Gene3D" id="3.10.450.50">
    <property type="match status" value="1"/>
</dbReference>
<accession>A0A4S2HBC8</accession>
<dbReference type="Pfam" id="PF12680">
    <property type="entry name" value="SnoaL_2"/>
    <property type="match status" value="1"/>
</dbReference>
<dbReference type="Proteomes" id="UP000305451">
    <property type="component" value="Unassembled WGS sequence"/>
</dbReference>
<feature type="compositionally biased region" description="Basic and acidic residues" evidence="1">
    <location>
        <begin position="1"/>
        <end position="20"/>
    </location>
</feature>
<dbReference type="EMBL" id="SRXV01000002">
    <property type="protein sequence ID" value="TGY92951.1"/>
    <property type="molecule type" value="Genomic_DNA"/>
</dbReference>
<dbReference type="InterPro" id="IPR032710">
    <property type="entry name" value="NTF2-like_dom_sf"/>
</dbReference>
<name>A0A4S2HBC8_9PROT</name>
<keyword evidence="4" id="KW-1185">Reference proteome</keyword>
<organism evidence="3 4">
    <name type="scientific">Marinicauda pacifica</name>
    <dbReference type="NCBI Taxonomy" id="1133559"/>
    <lineage>
        <taxon>Bacteria</taxon>
        <taxon>Pseudomonadati</taxon>
        <taxon>Pseudomonadota</taxon>
        <taxon>Alphaproteobacteria</taxon>
        <taxon>Maricaulales</taxon>
        <taxon>Maricaulaceae</taxon>
        <taxon>Marinicauda</taxon>
    </lineage>
</organism>
<evidence type="ECO:0000256" key="1">
    <source>
        <dbReference type="SAM" id="MobiDB-lite"/>
    </source>
</evidence>
<dbReference type="SUPFAM" id="SSF54427">
    <property type="entry name" value="NTF2-like"/>
    <property type="match status" value="1"/>
</dbReference>